<evidence type="ECO:0000256" key="1">
    <source>
        <dbReference type="ARBA" id="ARBA00023015"/>
    </source>
</evidence>
<dbReference type="InterPro" id="IPR053175">
    <property type="entry name" value="DHMBA_Reg_Transcription_Factor"/>
</dbReference>
<dbReference type="Pfam" id="PF11951">
    <property type="entry name" value="Fungal_trans_2"/>
    <property type="match status" value="1"/>
</dbReference>
<accession>A0A232M2Q3</accession>
<dbReference type="SMART" id="SM00066">
    <property type="entry name" value="GAL4"/>
    <property type="match status" value="1"/>
</dbReference>
<keyword evidence="3" id="KW-0804">Transcription</keyword>
<feature type="compositionally biased region" description="Low complexity" evidence="5">
    <location>
        <begin position="62"/>
        <end position="76"/>
    </location>
</feature>
<dbReference type="GO" id="GO:0000981">
    <property type="term" value="F:DNA-binding transcription factor activity, RNA polymerase II-specific"/>
    <property type="evidence" value="ECO:0007669"/>
    <property type="project" value="InterPro"/>
</dbReference>
<evidence type="ECO:0000313" key="8">
    <source>
        <dbReference type="Proteomes" id="UP000243515"/>
    </source>
</evidence>
<proteinExistence type="predicted"/>
<evidence type="ECO:0000259" key="6">
    <source>
        <dbReference type="PROSITE" id="PS50048"/>
    </source>
</evidence>
<sequence length="529" mass="58896">MVYCGKPSKGCGECRARKIKCDQDRPTCSQCRRANRSCPGYRDQLSLMFRDESQAVVRKARAAASGRRGASPAHSSKPQSCSPAMQPFTLAPQEKGTTFFLSTYAWMGASNLIKRGFDYSPSSKLPLSEKALLSCISSLGMAALSGIQNCRSLRLTATREYTSALKLTNAALRDSTEAKTDATLTAIVLLSLFEIVTCKTAGSLENWTQHVRGAVALMELRGIDQLCSDTGLLMFYALRNSILIGCLQKRTDIPLALLEWSSKAATMHPSFEGATVDQLTHLIVRLVNFRANVKSQVLIDCAEILSVAHELDLELTTWAHNLSPSWSYQTITCRDNCFFRVSECDKLRPYNGRYHVYRDLWMCNIWNNYRYARILVNEIILNQLQSQASRSTTLSYSRVFRDHCRSVRDAAREVAEDICYTVPRQLGVMPHETQCPSGPQSSLGGFTLLWPLYIATIIDGHLHPLSRWVADCFQVIARTMGIDQAVALATLLPTEFGAAGWINDLDDESNDNQDLYTSGDSNDLTCLKT</sequence>
<dbReference type="CDD" id="cd00067">
    <property type="entry name" value="GAL4"/>
    <property type="match status" value="1"/>
</dbReference>
<protein>
    <recommendedName>
        <fullName evidence="6">Zn(2)-C6 fungal-type domain-containing protein</fullName>
    </recommendedName>
</protein>
<evidence type="ECO:0000256" key="5">
    <source>
        <dbReference type="SAM" id="MobiDB-lite"/>
    </source>
</evidence>
<dbReference type="PANTHER" id="PTHR38791">
    <property type="entry name" value="ZN(II)2CYS6 TRANSCRIPTION FACTOR (EUROFUNG)-RELATED-RELATED"/>
    <property type="match status" value="1"/>
</dbReference>
<evidence type="ECO:0000313" key="7">
    <source>
        <dbReference type="EMBL" id="OXV10618.1"/>
    </source>
</evidence>
<dbReference type="SUPFAM" id="SSF57701">
    <property type="entry name" value="Zn2/Cys6 DNA-binding domain"/>
    <property type="match status" value="1"/>
</dbReference>
<gene>
    <name evidence="7" type="ORF">Egran_01622</name>
</gene>
<dbReference type="PANTHER" id="PTHR38791:SF5">
    <property type="entry name" value="TRANSCRIPTION FACTOR DBAG-RELATED"/>
    <property type="match status" value="1"/>
</dbReference>
<dbReference type="PROSITE" id="PS50048">
    <property type="entry name" value="ZN2_CY6_FUNGAL_2"/>
    <property type="match status" value="1"/>
</dbReference>
<feature type="domain" description="Zn(2)-C6 fungal-type" evidence="6">
    <location>
        <begin position="10"/>
        <end position="38"/>
    </location>
</feature>
<evidence type="ECO:0000256" key="4">
    <source>
        <dbReference type="ARBA" id="ARBA00023242"/>
    </source>
</evidence>
<dbReference type="InterPro" id="IPR036864">
    <property type="entry name" value="Zn2-C6_fun-type_DNA-bd_sf"/>
</dbReference>
<evidence type="ECO:0000256" key="3">
    <source>
        <dbReference type="ARBA" id="ARBA00023163"/>
    </source>
</evidence>
<name>A0A232M2Q3_9EURO</name>
<dbReference type="Pfam" id="PF00172">
    <property type="entry name" value="Zn_clus"/>
    <property type="match status" value="1"/>
</dbReference>
<keyword evidence="8" id="KW-1185">Reference proteome</keyword>
<reference evidence="7 8" key="1">
    <citation type="journal article" date="2015" name="Environ. Microbiol.">
        <title>Metagenome sequence of Elaphomyces granulatus from sporocarp tissue reveals Ascomycota ectomycorrhizal fingerprints of genome expansion and a Proteobacteria-rich microbiome.</title>
        <authorList>
            <person name="Quandt C.A."/>
            <person name="Kohler A."/>
            <person name="Hesse C.N."/>
            <person name="Sharpton T.J."/>
            <person name="Martin F."/>
            <person name="Spatafora J.W."/>
        </authorList>
    </citation>
    <scope>NUCLEOTIDE SEQUENCE [LARGE SCALE GENOMIC DNA]</scope>
    <source>
        <strain evidence="7 8">OSC145934</strain>
    </source>
</reference>
<comment type="caution">
    <text evidence="7">The sequence shown here is derived from an EMBL/GenBank/DDBJ whole genome shotgun (WGS) entry which is preliminary data.</text>
</comment>
<dbReference type="EMBL" id="NPHW01002849">
    <property type="protein sequence ID" value="OXV10618.1"/>
    <property type="molecule type" value="Genomic_DNA"/>
</dbReference>
<evidence type="ECO:0000256" key="2">
    <source>
        <dbReference type="ARBA" id="ARBA00023125"/>
    </source>
</evidence>
<dbReference type="InterPro" id="IPR021858">
    <property type="entry name" value="Fun_TF"/>
</dbReference>
<keyword evidence="1" id="KW-0805">Transcription regulation</keyword>
<organism evidence="7 8">
    <name type="scientific">Elaphomyces granulatus</name>
    <dbReference type="NCBI Taxonomy" id="519963"/>
    <lineage>
        <taxon>Eukaryota</taxon>
        <taxon>Fungi</taxon>
        <taxon>Dikarya</taxon>
        <taxon>Ascomycota</taxon>
        <taxon>Pezizomycotina</taxon>
        <taxon>Eurotiomycetes</taxon>
        <taxon>Eurotiomycetidae</taxon>
        <taxon>Eurotiales</taxon>
        <taxon>Elaphomycetaceae</taxon>
        <taxon>Elaphomyces</taxon>
    </lineage>
</organism>
<dbReference type="Proteomes" id="UP000243515">
    <property type="component" value="Unassembled WGS sequence"/>
</dbReference>
<keyword evidence="2" id="KW-0238">DNA-binding</keyword>
<feature type="region of interest" description="Disordered" evidence="5">
    <location>
        <begin position="61"/>
        <end position="87"/>
    </location>
</feature>
<keyword evidence="4" id="KW-0539">Nucleus</keyword>
<dbReference type="AlphaFoldDB" id="A0A232M2Q3"/>
<dbReference type="PROSITE" id="PS00463">
    <property type="entry name" value="ZN2_CY6_FUNGAL_1"/>
    <property type="match status" value="1"/>
</dbReference>
<dbReference type="GO" id="GO:0003677">
    <property type="term" value="F:DNA binding"/>
    <property type="evidence" value="ECO:0007669"/>
    <property type="project" value="UniProtKB-KW"/>
</dbReference>
<dbReference type="Gene3D" id="4.10.240.10">
    <property type="entry name" value="Zn(2)-C6 fungal-type DNA-binding domain"/>
    <property type="match status" value="1"/>
</dbReference>
<dbReference type="InterPro" id="IPR001138">
    <property type="entry name" value="Zn2Cys6_DnaBD"/>
</dbReference>
<dbReference type="GO" id="GO:0008270">
    <property type="term" value="F:zinc ion binding"/>
    <property type="evidence" value="ECO:0007669"/>
    <property type="project" value="InterPro"/>
</dbReference>
<dbReference type="OrthoDB" id="2991872at2759"/>